<keyword evidence="2" id="KW-1185">Reference proteome</keyword>
<accession>A0ACC6Q042</accession>
<evidence type="ECO:0000313" key="2">
    <source>
        <dbReference type="Proteomes" id="UP001377168"/>
    </source>
</evidence>
<protein>
    <submittedName>
        <fullName evidence="1">Uncharacterized protein</fullName>
    </submittedName>
</protein>
<comment type="caution">
    <text evidence="1">The sequence shown here is derived from an EMBL/GenBank/DDBJ whole genome shotgun (WGS) entry which is preliminary data.</text>
</comment>
<proteinExistence type="predicted"/>
<name>A0ACC6Q042_9ACTN</name>
<dbReference type="Proteomes" id="UP001377168">
    <property type="component" value="Unassembled WGS sequence"/>
</dbReference>
<evidence type="ECO:0000313" key="1">
    <source>
        <dbReference type="EMBL" id="MEJ8636582.1"/>
    </source>
</evidence>
<organism evidence="1 2">
    <name type="scientific">Streptomyces achmelvichensis</name>
    <dbReference type="NCBI Taxonomy" id="3134111"/>
    <lineage>
        <taxon>Bacteria</taxon>
        <taxon>Bacillati</taxon>
        <taxon>Actinomycetota</taxon>
        <taxon>Actinomycetes</taxon>
        <taxon>Kitasatosporales</taxon>
        <taxon>Streptomycetaceae</taxon>
        <taxon>Streptomyces</taxon>
    </lineage>
</organism>
<sequence>MSNGVALTGIGVTVALAICGWLVLIWLENHKTSKEELKSTAETAGKVDMRMRTLGGLGHPAAAAEVHLLNGLIDEVERASDQRTDELAAALQKLAALLRKYVLRFPS</sequence>
<gene>
    <name evidence="1" type="ORF">WKI67_24785</name>
</gene>
<dbReference type="EMBL" id="JBBKAJ010000022">
    <property type="protein sequence ID" value="MEJ8636582.1"/>
    <property type="molecule type" value="Genomic_DNA"/>
</dbReference>
<reference evidence="1" key="1">
    <citation type="submission" date="2024-03" db="EMBL/GenBank/DDBJ databases">
        <title>Novel Streptomyces species of biotechnological and ecological value are a feature of Machair soil.</title>
        <authorList>
            <person name="Prole J.R."/>
            <person name="Goodfellow M."/>
            <person name="Allenby N."/>
            <person name="Ward A.C."/>
        </authorList>
    </citation>
    <scope>NUCLEOTIDE SEQUENCE</scope>
    <source>
        <strain evidence="1">MS2.AVA.5</strain>
    </source>
</reference>